<accession>A0AAV4B6A7</accession>
<protein>
    <recommendedName>
        <fullName evidence="4">EF-hand domain-containing protein</fullName>
    </recommendedName>
</protein>
<organism evidence="2 3">
    <name type="scientific">Plakobranchus ocellatus</name>
    <dbReference type="NCBI Taxonomy" id="259542"/>
    <lineage>
        <taxon>Eukaryota</taxon>
        <taxon>Metazoa</taxon>
        <taxon>Spiralia</taxon>
        <taxon>Lophotrochozoa</taxon>
        <taxon>Mollusca</taxon>
        <taxon>Gastropoda</taxon>
        <taxon>Heterobranchia</taxon>
        <taxon>Euthyneura</taxon>
        <taxon>Panpulmonata</taxon>
        <taxon>Sacoglossa</taxon>
        <taxon>Placobranchoidea</taxon>
        <taxon>Plakobranchidae</taxon>
        <taxon>Plakobranchus</taxon>
    </lineage>
</organism>
<dbReference type="Gene3D" id="1.10.238.10">
    <property type="entry name" value="EF-hand"/>
    <property type="match status" value="1"/>
</dbReference>
<evidence type="ECO:0000313" key="2">
    <source>
        <dbReference type="EMBL" id="GFO15143.1"/>
    </source>
</evidence>
<reference evidence="2 3" key="1">
    <citation type="journal article" date="2021" name="Elife">
        <title>Chloroplast acquisition without the gene transfer in kleptoplastic sea slugs, Plakobranchus ocellatus.</title>
        <authorList>
            <person name="Maeda T."/>
            <person name="Takahashi S."/>
            <person name="Yoshida T."/>
            <person name="Shimamura S."/>
            <person name="Takaki Y."/>
            <person name="Nagai Y."/>
            <person name="Toyoda A."/>
            <person name="Suzuki Y."/>
            <person name="Arimoto A."/>
            <person name="Ishii H."/>
            <person name="Satoh N."/>
            <person name="Nishiyama T."/>
            <person name="Hasebe M."/>
            <person name="Maruyama T."/>
            <person name="Minagawa J."/>
            <person name="Obokata J."/>
            <person name="Shigenobu S."/>
        </authorList>
    </citation>
    <scope>NUCLEOTIDE SEQUENCE [LARGE SCALE GENOMIC DNA]</scope>
</reference>
<sequence>MMTWPVASAFFVVFAAFCQVMDAQSINFDVDKLVREINTDGGNNITAGEIQAYYRTVLGSFRTRCGFTEKIIPMYSNDQLLVSVLFDVMQSDNNASMLNEREFQEALLGQSNMENIDIFKETFQATLKKAHDTTLKPYQFTEGSAMFPVEEYQARDWANELDTNKDSFLSLEEISVGMKSLLDTNGNFLLERCEFVEAMRRYKQHPATAAKVYDVIFRARDLTWADVDSTNLAILISRTDTSAITRRDFEEFFTYQNNLASGVGVRFDGSRVDTSDNAGGTLSTFSALWLFSWMLIWLL</sequence>
<proteinExistence type="predicted"/>
<dbReference type="AlphaFoldDB" id="A0AAV4B6A7"/>
<keyword evidence="3" id="KW-1185">Reference proteome</keyword>
<evidence type="ECO:0008006" key="4">
    <source>
        <dbReference type="Google" id="ProtNLM"/>
    </source>
</evidence>
<dbReference type="EMBL" id="BLXT01004603">
    <property type="protein sequence ID" value="GFO15143.1"/>
    <property type="molecule type" value="Genomic_DNA"/>
</dbReference>
<dbReference type="SUPFAM" id="SSF47473">
    <property type="entry name" value="EF-hand"/>
    <property type="match status" value="1"/>
</dbReference>
<feature type="chain" id="PRO_5043607305" description="EF-hand domain-containing protein" evidence="1">
    <location>
        <begin position="24"/>
        <end position="299"/>
    </location>
</feature>
<dbReference type="Proteomes" id="UP000735302">
    <property type="component" value="Unassembled WGS sequence"/>
</dbReference>
<comment type="caution">
    <text evidence="2">The sequence shown here is derived from an EMBL/GenBank/DDBJ whole genome shotgun (WGS) entry which is preliminary data.</text>
</comment>
<dbReference type="InterPro" id="IPR011992">
    <property type="entry name" value="EF-hand-dom_pair"/>
</dbReference>
<gene>
    <name evidence="2" type="ORF">PoB_004164800</name>
</gene>
<evidence type="ECO:0000256" key="1">
    <source>
        <dbReference type="SAM" id="SignalP"/>
    </source>
</evidence>
<evidence type="ECO:0000313" key="3">
    <source>
        <dbReference type="Proteomes" id="UP000735302"/>
    </source>
</evidence>
<name>A0AAV4B6A7_9GAST</name>
<keyword evidence="1" id="KW-0732">Signal</keyword>
<feature type="signal peptide" evidence="1">
    <location>
        <begin position="1"/>
        <end position="23"/>
    </location>
</feature>